<evidence type="ECO:0000256" key="5">
    <source>
        <dbReference type="ARBA" id="ARBA00023136"/>
    </source>
</evidence>
<dbReference type="eggNOG" id="KOG4629">
    <property type="taxonomic scope" value="Eukaryota"/>
</dbReference>
<dbReference type="GO" id="GO:0006874">
    <property type="term" value="P:intracellular calcium ion homeostasis"/>
    <property type="evidence" value="ECO:0007669"/>
    <property type="project" value="TreeGrafter"/>
</dbReference>
<keyword evidence="5 7" id="KW-0472">Membrane</keyword>
<dbReference type="PANTHER" id="PTHR31323:SF1">
    <property type="entry name" value="MECHANOSENSITIVE ION CHANNEL PROTEIN"/>
    <property type="match status" value="1"/>
</dbReference>
<evidence type="ECO:0000256" key="3">
    <source>
        <dbReference type="ARBA" id="ARBA00022837"/>
    </source>
</evidence>
<dbReference type="SUPFAM" id="SSF47473">
    <property type="entry name" value="EF-hand"/>
    <property type="match status" value="1"/>
</dbReference>
<gene>
    <name evidence="9" type="ORF">AMAG_16837</name>
</gene>
<dbReference type="InterPro" id="IPR002048">
    <property type="entry name" value="EF_hand_dom"/>
</dbReference>
<evidence type="ECO:0000313" key="9">
    <source>
        <dbReference type="EMBL" id="KNE72353.1"/>
    </source>
</evidence>
<dbReference type="InterPro" id="IPR010920">
    <property type="entry name" value="LSM_dom_sf"/>
</dbReference>
<dbReference type="GO" id="GO:0016020">
    <property type="term" value="C:membrane"/>
    <property type="evidence" value="ECO:0007669"/>
    <property type="project" value="UniProtKB-SubCell"/>
</dbReference>
<reference evidence="10" key="2">
    <citation type="submission" date="2009-11" db="EMBL/GenBank/DDBJ databases">
        <title>The Genome Sequence of Allomyces macrogynus strain ATCC 38327.</title>
        <authorList>
            <consortium name="The Broad Institute Genome Sequencing Platform"/>
            <person name="Russ C."/>
            <person name="Cuomo C."/>
            <person name="Shea T."/>
            <person name="Young S.K."/>
            <person name="Zeng Q."/>
            <person name="Koehrsen M."/>
            <person name="Haas B."/>
            <person name="Borodovsky M."/>
            <person name="Guigo R."/>
            <person name="Alvarado L."/>
            <person name="Berlin A."/>
            <person name="Borenstein D."/>
            <person name="Chen Z."/>
            <person name="Engels R."/>
            <person name="Freedman E."/>
            <person name="Gellesch M."/>
            <person name="Goldberg J."/>
            <person name="Griggs A."/>
            <person name="Gujja S."/>
            <person name="Heiman D."/>
            <person name="Hepburn T."/>
            <person name="Howarth C."/>
            <person name="Jen D."/>
            <person name="Larson L."/>
            <person name="Lewis B."/>
            <person name="Mehta T."/>
            <person name="Park D."/>
            <person name="Pearson M."/>
            <person name="Roberts A."/>
            <person name="Saif S."/>
            <person name="Shenoy N."/>
            <person name="Sisk P."/>
            <person name="Stolte C."/>
            <person name="Sykes S."/>
            <person name="Walk T."/>
            <person name="White J."/>
            <person name="Yandava C."/>
            <person name="Burger G."/>
            <person name="Gray M.W."/>
            <person name="Holland P.W.H."/>
            <person name="King N."/>
            <person name="Lang F.B.F."/>
            <person name="Roger A.J."/>
            <person name="Ruiz-Trillo I."/>
            <person name="Lander E."/>
            <person name="Nusbaum C."/>
        </authorList>
    </citation>
    <scope>NUCLEOTIDE SEQUENCE [LARGE SCALE GENOMIC DNA]</scope>
    <source>
        <strain evidence="10">ATCC 38327</strain>
    </source>
</reference>
<evidence type="ECO:0000256" key="2">
    <source>
        <dbReference type="ARBA" id="ARBA00022692"/>
    </source>
</evidence>
<dbReference type="SUPFAM" id="SSF50182">
    <property type="entry name" value="Sm-like ribonucleoproteins"/>
    <property type="match status" value="1"/>
</dbReference>
<organism evidence="9 10">
    <name type="scientific">Allomyces macrogynus (strain ATCC 38327)</name>
    <name type="common">Allomyces javanicus var. macrogynus</name>
    <dbReference type="NCBI Taxonomy" id="578462"/>
    <lineage>
        <taxon>Eukaryota</taxon>
        <taxon>Fungi</taxon>
        <taxon>Fungi incertae sedis</taxon>
        <taxon>Blastocladiomycota</taxon>
        <taxon>Blastocladiomycetes</taxon>
        <taxon>Blastocladiales</taxon>
        <taxon>Blastocladiaceae</taxon>
        <taxon>Allomyces</taxon>
    </lineage>
</organism>
<feature type="transmembrane region" description="Helical" evidence="7">
    <location>
        <begin position="602"/>
        <end position="621"/>
    </location>
</feature>
<dbReference type="PANTHER" id="PTHR31323">
    <property type="entry name" value="MECHANOSENSITIVE ION CHANNEL PROTEIN MSY2"/>
    <property type="match status" value="1"/>
</dbReference>
<feature type="transmembrane region" description="Helical" evidence="7">
    <location>
        <begin position="330"/>
        <end position="356"/>
    </location>
</feature>
<protein>
    <recommendedName>
        <fullName evidence="8">EF-hand domain-containing protein</fullName>
    </recommendedName>
</protein>
<evidence type="ECO:0000313" key="10">
    <source>
        <dbReference type="Proteomes" id="UP000054350"/>
    </source>
</evidence>
<dbReference type="Pfam" id="PF00924">
    <property type="entry name" value="MS_channel_2nd"/>
    <property type="match status" value="1"/>
</dbReference>
<feature type="transmembrane region" description="Helical" evidence="7">
    <location>
        <begin position="178"/>
        <end position="196"/>
    </location>
</feature>
<dbReference type="InterPro" id="IPR058650">
    <property type="entry name" value="Msy1/2-like"/>
</dbReference>
<sequence length="795" mass="87399">MADHHETISRGYAGDGEHELEVVVDNGGRAHRLPSAADQVAAATPYMMMAAYQQAMTPSPAALNPSLAQPAPAADPLATASASTSQATLLHPTSTARRRVAVPQVDADDPMTEDEEIAPAPAGNVRRHVSAHGKKEAFNWDADQDAGSVLDDDSSTTKHRRCGCLCGWLNRLPYWAQCLMRAIVGDAVVFVIFGITDLSFGIRYTDDKGDAVSFINWTSPLQIGNMPLLMWSIYIMASWTLHFATLFVLSIVPNILQRVFGLALGSYYEERMGEYLNYFRVLHKRITFTMWNLLSNVLWTSFVIVPDWKWKRDLGENPDTWYWYHYVSKVLLSLFIGQALWVGEKLVTEIIATLFFRRAYKDRIKQSKQANSVLEKLAVSLTPRRPSHAATRPSGSATPLTSSGINTPRGSAAAPTGPNVSASGTDFESAAAEAAANVAAKKKKATGITRVGNFISKRAQITLNTVATELNNVILDPNALSSASTIPKSQTAAHALARDLFNALVADGADELVVEDFEPYFGSRHEAKRAFKLFDKNASGDISPSEMKAVVATWAQEKEDIEHSIKDIRSAVRSLDWMLGAVVMFIIFLIVCNIFQLPVASYMSAVAAVLVPSTFVFGGTLKETFESIIFLFVSHFYDVGDLIAVDGVYFTVKSMSILNTTLQRGDGKLVYAPNAVLSHKMIDNVRRSGHMSEDVTIKLALDTTEAQLDDLRDKMLAFLEAESREFHVAFAVVIKEVLLAERALRCQVTISHKGNWQPMGKRAARRNRFMFALKQALVEAKIGCPDTAAPESAEH</sequence>
<feature type="domain" description="EF-hand" evidence="8">
    <location>
        <begin position="522"/>
        <end position="557"/>
    </location>
</feature>
<dbReference type="PROSITE" id="PS50222">
    <property type="entry name" value="EF_HAND_2"/>
    <property type="match status" value="1"/>
</dbReference>
<proteinExistence type="predicted"/>
<dbReference type="Gene3D" id="2.30.30.60">
    <property type="match status" value="1"/>
</dbReference>
<evidence type="ECO:0000256" key="1">
    <source>
        <dbReference type="ARBA" id="ARBA00004370"/>
    </source>
</evidence>
<reference evidence="9 10" key="1">
    <citation type="submission" date="2009-11" db="EMBL/GenBank/DDBJ databases">
        <title>Annotation of Allomyces macrogynus ATCC 38327.</title>
        <authorList>
            <consortium name="The Broad Institute Genome Sequencing Platform"/>
            <person name="Russ C."/>
            <person name="Cuomo C."/>
            <person name="Burger G."/>
            <person name="Gray M.W."/>
            <person name="Holland P.W.H."/>
            <person name="King N."/>
            <person name="Lang F.B.F."/>
            <person name="Roger A.J."/>
            <person name="Ruiz-Trillo I."/>
            <person name="Young S.K."/>
            <person name="Zeng Q."/>
            <person name="Gargeya S."/>
            <person name="Fitzgerald M."/>
            <person name="Haas B."/>
            <person name="Abouelleil A."/>
            <person name="Alvarado L."/>
            <person name="Arachchi H.M."/>
            <person name="Berlin A."/>
            <person name="Chapman S.B."/>
            <person name="Gearin G."/>
            <person name="Goldberg J."/>
            <person name="Griggs A."/>
            <person name="Gujja S."/>
            <person name="Hansen M."/>
            <person name="Heiman D."/>
            <person name="Howarth C."/>
            <person name="Larimer J."/>
            <person name="Lui A."/>
            <person name="MacDonald P.J.P."/>
            <person name="McCowen C."/>
            <person name="Montmayeur A."/>
            <person name="Murphy C."/>
            <person name="Neiman D."/>
            <person name="Pearson M."/>
            <person name="Priest M."/>
            <person name="Roberts A."/>
            <person name="Saif S."/>
            <person name="Shea T."/>
            <person name="Sisk P."/>
            <person name="Stolte C."/>
            <person name="Sykes S."/>
            <person name="Wortman J."/>
            <person name="Nusbaum C."/>
            <person name="Birren B."/>
        </authorList>
    </citation>
    <scope>NUCLEOTIDE SEQUENCE [LARGE SCALE GENOMIC DNA]</scope>
    <source>
        <strain evidence="9 10">ATCC 38327</strain>
    </source>
</reference>
<dbReference type="InterPro" id="IPR011992">
    <property type="entry name" value="EF-hand-dom_pair"/>
</dbReference>
<dbReference type="CDD" id="cd00051">
    <property type="entry name" value="EFh"/>
    <property type="match status" value="1"/>
</dbReference>
<feature type="transmembrane region" description="Helical" evidence="7">
    <location>
        <begin position="290"/>
        <end position="310"/>
    </location>
</feature>
<dbReference type="InterPro" id="IPR018247">
    <property type="entry name" value="EF_Hand_1_Ca_BS"/>
</dbReference>
<keyword evidence="3" id="KW-0106">Calcium</keyword>
<dbReference type="Gene3D" id="1.10.238.10">
    <property type="entry name" value="EF-hand"/>
    <property type="match status" value="1"/>
</dbReference>
<evidence type="ECO:0000256" key="4">
    <source>
        <dbReference type="ARBA" id="ARBA00022989"/>
    </source>
</evidence>
<dbReference type="STRING" id="578462.A0A0L0TC13"/>
<evidence type="ECO:0000256" key="7">
    <source>
        <dbReference type="SAM" id="Phobius"/>
    </source>
</evidence>
<keyword evidence="2 7" id="KW-0812">Transmembrane</keyword>
<feature type="compositionally biased region" description="Low complexity" evidence="6">
    <location>
        <begin position="65"/>
        <end position="90"/>
    </location>
</feature>
<keyword evidence="4 7" id="KW-1133">Transmembrane helix</keyword>
<dbReference type="AlphaFoldDB" id="A0A0L0TC13"/>
<dbReference type="Proteomes" id="UP000054350">
    <property type="component" value="Unassembled WGS sequence"/>
</dbReference>
<feature type="region of interest" description="Disordered" evidence="6">
    <location>
        <begin position="384"/>
        <end position="424"/>
    </location>
</feature>
<dbReference type="GO" id="GO:0005262">
    <property type="term" value="F:calcium channel activity"/>
    <property type="evidence" value="ECO:0007669"/>
    <property type="project" value="TreeGrafter"/>
</dbReference>
<dbReference type="EMBL" id="GG745379">
    <property type="protein sequence ID" value="KNE72353.1"/>
    <property type="molecule type" value="Genomic_DNA"/>
</dbReference>
<keyword evidence="10" id="KW-1185">Reference proteome</keyword>
<dbReference type="SMART" id="SM00054">
    <property type="entry name" value="EFh"/>
    <property type="match status" value="1"/>
</dbReference>
<dbReference type="Pfam" id="PF25886">
    <property type="entry name" value="Msy1"/>
    <property type="match status" value="1"/>
</dbReference>
<dbReference type="OrthoDB" id="544685at2759"/>
<feature type="transmembrane region" description="Helical" evidence="7">
    <location>
        <begin position="228"/>
        <end position="252"/>
    </location>
</feature>
<comment type="subcellular location">
    <subcellularLocation>
        <location evidence="1">Membrane</location>
    </subcellularLocation>
</comment>
<feature type="region of interest" description="Disordered" evidence="6">
    <location>
        <begin position="63"/>
        <end position="99"/>
    </location>
</feature>
<dbReference type="PROSITE" id="PS00018">
    <property type="entry name" value="EF_HAND_1"/>
    <property type="match status" value="1"/>
</dbReference>
<dbReference type="InterPro" id="IPR006685">
    <property type="entry name" value="MscS_channel_2nd"/>
</dbReference>
<accession>A0A0L0TC13</accession>
<evidence type="ECO:0000256" key="6">
    <source>
        <dbReference type="SAM" id="MobiDB-lite"/>
    </source>
</evidence>
<feature type="compositionally biased region" description="Polar residues" evidence="6">
    <location>
        <begin position="393"/>
        <end position="409"/>
    </location>
</feature>
<dbReference type="OMA" id="PQMSESF"/>
<dbReference type="InterPro" id="IPR023408">
    <property type="entry name" value="MscS_beta-dom_sf"/>
</dbReference>
<dbReference type="VEuPathDB" id="FungiDB:AMAG_16837"/>
<feature type="transmembrane region" description="Helical" evidence="7">
    <location>
        <begin position="575"/>
        <end position="596"/>
    </location>
</feature>
<evidence type="ECO:0000259" key="8">
    <source>
        <dbReference type="PROSITE" id="PS50222"/>
    </source>
</evidence>
<name>A0A0L0TC13_ALLM3</name>
<dbReference type="GO" id="GO:0005509">
    <property type="term" value="F:calcium ion binding"/>
    <property type="evidence" value="ECO:0007669"/>
    <property type="project" value="InterPro"/>
</dbReference>